<proteinExistence type="predicted"/>
<name>A0A0J6VIQ7_9MYCO</name>
<dbReference type="PROSITE" id="PS51257">
    <property type="entry name" value="PROKAR_LIPOPROTEIN"/>
    <property type="match status" value="1"/>
</dbReference>
<dbReference type="Proteomes" id="UP000036313">
    <property type="component" value="Unassembled WGS sequence"/>
</dbReference>
<dbReference type="Gene3D" id="1.20.1260.10">
    <property type="match status" value="1"/>
</dbReference>
<sequence precursor="true">MSKVSGVLAALAAAAALTGCGGPAAAPSTSSTTDTPVITGDPAGYNAADVTFAQQMVDRHRQAIALTDVVPQRSANADLTALAQRIGAQQQDQINVLNVFLVQWDQPPKMGAAMGPGGQPPAVVAQLEPLQGGAFDRLWLQSMIDEHRKSIAVADTELASGANVDAKSMATMIVSTQTAELNQMTTMLEGTP</sequence>
<keyword evidence="1" id="KW-0732">Signal</keyword>
<dbReference type="PANTHER" id="PTHR36933">
    <property type="entry name" value="SLL0788 PROTEIN"/>
    <property type="match status" value="1"/>
</dbReference>
<dbReference type="EMBL" id="JYNU01000057">
    <property type="protein sequence ID" value="KMO69472.1"/>
    <property type="molecule type" value="Genomic_DNA"/>
</dbReference>
<dbReference type="AlphaFoldDB" id="A0A0J6VIQ7"/>
<evidence type="ECO:0000313" key="3">
    <source>
        <dbReference type="EMBL" id="KMO69472.1"/>
    </source>
</evidence>
<dbReference type="InterPro" id="IPR012347">
    <property type="entry name" value="Ferritin-like"/>
</dbReference>
<dbReference type="Pfam" id="PF03713">
    <property type="entry name" value="DUF305"/>
    <property type="match status" value="1"/>
</dbReference>
<dbReference type="RefSeq" id="WP_048424951.1">
    <property type="nucleotide sequence ID" value="NZ_JYNU01000057.1"/>
</dbReference>
<dbReference type="PATRIC" id="fig|1807.14.peg.4936"/>
<dbReference type="PANTHER" id="PTHR36933:SF1">
    <property type="entry name" value="SLL0788 PROTEIN"/>
    <property type="match status" value="1"/>
</dbReference>
<evidence type="ECO:0000256" key="1">
    <source>
        <dbReference type="SAM" id="SignalP"/>
    </source>
</evidence>
<organism evidence="3 4">
    <name type="scientific">Mycolicibacterium obuense</name>
    <dbReference type="NCBI Taxonomy" id="1807"/>
    <lineage>
        <taxon>Bacteria</taxon>
        <taxon>Bacillati</taxon>
        <taxon>Actinomycetota</taxon>
        <taxon>Actinomycetes</taxon>
        <taxon>Mycobacteriales</taxon>
        <taxon>Mycobacteriaceae</taxon>
        <taxon>Mycolicibacterium</taxon>
    </lineage>
</organism>
<dbReference type="InterPro" id="IPR005183">
    <property type="entry name" value="DUF305_CopM-like"/>
</dbReference>
<comment type="caution">
    <text evidence="3">The sequence shown here is derived from an EMBL/GenBank/DDBJ whole genome shotgun (WGS) entry which is preliminary data.</text>
</comment>
<reference evidence="3 4" key="1">
    <citation type="journal article" date="2015" name="Genome Biol. Evol.">
        <title>Characterization of Three Mycobacterium spp. with Potential Use in Bioremediation by Genome Sequencing and Comparative Genomics.</title>
        <authorList>
            <person name="Das S."/>
            <person name="Pettersson B.M."/>
            <person name="Behra P.R."/>
            <person name="Ramesh M."/>
            <person name="Dasgupta S."/>
            <person name="Bhattacharya A."/>
            <person name="Kirsebom L.A."/>
        </authorList>
    </citation>
    <scope>NUCLEOTIDE SEQUENCE [LARGE SCALE GENOMIC DNA]</scope>
    <source>
        <strain evidence="3 4">DSM 44075</strain>
    </source>
</reference>
<feature type="signal peptide" evidence="1">
    <location>
        <begin position="1"/>
        <end position="25"/>
    </location>
</feature>
<evidence type="ECO:0000313" key="4">
    <source>
        <dbReference type="Proteomes" id="UP000036313"/>
    </source>
</evidence>
<accession>A0A0J6VIQ7</accession>
<protein>
    <recommendedName>
        <fullName evidence="2">DUF305 domain-containing protein</fullName>
    </recommendedName>
</protein>
<evidence type="ECO:0000259" key="2">
    <source>
        <dbReference type="Pfam" id="PF03713"/>
    </source>
</evidence>
<feature type="domain" description="DUF305" evidence="2">
    <location>
        <begin position="49"/>
        <end position="188"/>
    </location>
</feature>
<gene>
    <name evidence="3" type="ORF">MOBUDSM44075_04898</name>
</gene>
<feature type="chain" id="PRO_5039166550" description="DUF305 domain-containing protein" evidence="1">
    <location>
        <begin position="26"/>
        <end position="192"/>
    </location>
</feature>